<dbReference type="Proteomes" id="UP000554482">
    <property type="component" value="Unassembled WGS sequence"/>
</dbReference>
<evidence type="ECO:0000313" key="3">
    <source>
        <dbReference type="Proteomes" id="UP000554482"/>
    </source>
</evidence>
<dbReference type="AlphaFoldDB" id="A0A7J6WAY9"/>
<accession>A0A7J6WAY9</accession>
<name>A0A7J6WAY9_THATH</name>
<evidence type="ECO:0000313" key="2">
    <source>
        <dbReference type="EMBL" id="KAF5194451.1"/>
    </source>
</evidence>
<evidence type="ECO:0000259" key="1">
    <source>
        <dbReference type="Pfam" id="PF14111"/>
    </source>
</evidence>
<protein>
    <submittedName>
        <fullName evidence="2">Zinc ion binding / nucleic acid binding protein</fullName>
    </submittedName>
</protein>
<feature type="domain" description="DUF4283" evidence="1">
    <location>
        <begin position="21"/>
        <end position="102"/>
    </location>
</feature>
<reference evidence="2 3" key="1">
    <citation type="submission" date="2020-06" db="EMBL/GenBank/DDBJ databases">
        <title>Transcriptomic and genomic resources for Thalictrum thalictroides and T. hernandezii: Facilitating candidate gene discovery in an emerging model plant lineage.</title>
        <authorList>
            <person name="Arias T."/>
            <person name="Riano-Pachon D.M."/>
            <person name="Di Stilio V.S."/>
        </authorList>
    </citation>
    <scope>NUCLEOTIDE SEQUENCE [LARGE SCALE GENOMIC DNA]</scope>
    <source>
        <strain evidence="3">cv. WT478/WT964</strain>
        <tissue evidence="2">Leaves</tissue>
    </source>
</reference>
<dbReference type="PANTHER" id="PTHR31286:SF60">
    <property type="entry name" value="PROTEIN, PUTATIVE-RELATED"/>
    <property type="match status" value="1"/>
</dbReference>
<dbReference type="EMBL" id="JABWDY010018694">
    <property type="protein sequence ID" value="KAF5194451.1"/>
    <property type="molecule type" value="Genomic_DNA"/>
</dbReference>
<comment type="caution">
    <text evidence="2">The sequence shown here is derived from an EMBL/GenBank/DDBJ whole genome shotgun (WGS) entry which is preliminary data.</text>
</comment>
<gene>
    <name evidence="2" type="ORF">FRX31_015967</name>
</gene>
<sequence>MRGNIPSIRLPKQAVERGKLFCNHCLVGRLDFKKISLSPVKTMALKLWGPESVWKIIPLGKGFFIVRFSNEEDLMRIWTGGSWKFGDQLLRLTKWTPDFDLEVQRTTKALAWVRFPKLGQQYWEYECIMSIAKAVGCPIGIDKFTMEREFGYYANVLIDLDLSKSLPNQILVEVEDGKEFIHDVVYPVLPNFCAHCQTIGHLRNDREGSTRLQEHVSRTMEN</sequence>
<keyword evidence="3" id="KW-1185">Reference proteome</keyword>
<dbReference type="InterPro" id="IPR025558">
    <property type="entry name" value="DUF4283"/>
</dbReference>
<dbReference type="PANTHER" id="PTHR31286">
    <property type="entry name" value="GLYCINE-RICH CELL WALL STRUCTURAL PROTEIN 1.8-LIKE"/>
    <property type="match status" value="1"/>
</dbReference>
<dbReference type="Pfam" id="PF14111">
    <property type="entry name" value="DUF4283"/>
    <property type="match status" value="1"/>
</dbReference>
<proteinExistence type="predicted"/>
<organism evidence="2 3">
    <name type="scientific">Thalictrum thalictroides</name>
    <name type="common">Rue-anemone</name>
    <name type="synonym">Anemone thalictroides</name>
    <dbReference type="NCBI Taxonomy" id="46969"/>
    <lineage>
        <taxon>Eukaryota</taxon>
        <taxon>Viridiplantae</taxon>
        <taxon>Streptophyta</taxon>
        <taxon>Embryophyta</taxon>
        <taxon>Tracheophyta</taxon>
        <taxon>Spermatophyta</taxon>
        <taxon>Magnoliopsida</taxon>
        <taxon>Ranunculales</taxon>
        <taxon>Ranunculaceae</taxon>
        <taxon>Thalictroideae</taxon>
        <taxon>Thalictrum</taxon>
    </lineage>
</organism>
<dbReference type="OrthoDB" id="1924068at2759"/>
<dbReference type="InterPro" id="IPR040256">
    <property type="entry name" value="At4g02000-like"/>
</dbReference>